<dbReference type="InterPro" id="IPR023101">
    <property type="entry name" value="AF1862-like_dom_sf"/>
</dbReference>
<evidence type="ECO:0000256" key="3">
    <source>
        <dbReference type="ARBA" id="ARBA00022490"/>
    </source>
</evidence>
<accession>A0ABM9ZXC1</accession>
<dbReference type="SUPFAM" id="SSF158568">
    <property type="entry name" value="AF1862-like"/>
    <property type="match status" value="1"/>
</dbReference>
<dbReference type="EMBL" id="ADFP01000034">
    <property type="protein sequence ID" value="EFB91525.1"/>
    <property type="molecule type" value="Genomic_DNA"/>
</dbReference>
<comment type="subcellular location">
    <subcellularLocation>
        <location evidence="1">Cytoplasm</location>
    </subcellularLocation>
</comment>
<sequence>MSEKDEVMLTNGQKMARAAFTAVKKVCAGGKYEDYKRFALSFPCLIHSCGLVQAATFADAKGQTKYLEGLQEVLQNVETGCSDDLVKSAREADLKEYMRLSRRALEAAAWIKRCCESLDGAENGGPR</sequence>
<evidence type="ECO:0000313" key="7">
    <source>
        <dbReference type="Proteomes" id="UP000006462"/>
    </source>
</evidence>
<dbReference type="Gene3D" id="1.10.520.30">
    <property type="entry name" value="AF1862-like domain"/>
    <property type="match status" value="1"/>
</dbReference>
<evidence type="ECO:0000256" key="1">
    <source>
        <dbReference type="ARBA" id="ARBA00004496"/>
    </source>
</evidence>
<evidence type="ECO:0000256" key="2">
    <source>
        <dbReference type="ARBA" id="ARBA00006161"/>
    </source>
</evidence>
<evidence type="ECO:0000313" key="6">
    <source>
        <dbReference type="EMBL" id="EFB91525.1"/>
    </source>
</evidence>
<keyword evidence="3" id="KW-0963">Cytoplasm</keyword>
<reference evidence="6 7" key="1">
    <citation type="submission" date="2009-12" db="EMBL/GenBank/DDBJ databases">
        <authorList>
            <person name="Shrivastava S."/>
            <person name="Madupu R."/>
            <person name="Durkin A.S."/>
            <person name="Torralba M."/>
            <person name="Methe B."/>
            <person name="Sutton G.G."/>
            <person name="Strausberg R.L."/>
            <person name="Nelson K.E."/>
        </authorList>
    </citation>
    <scope>NUCLEOTIDE SEQUENCE [LARGE SCALE GENOMIC DNA]</scope>
    <source>
        <strain evidence="6 7">W5455</strain>
    </source>
</reference>
<dbReference type="RefSeq" id="WP_009164036.1">
    <property type="nucleotide sequence ID" value="NZ_ADFP01000034.1"/>
</dbReference>
<protein>
    <recommendedName>
        <fullName evidence="5">CRISPR type III-B/RAMP module-associated protein Cmr5</fullName>
    </recommendedName>
</protein>
<dbReference type="Pfam" id="PF09701">
    <property type="entry name" value="Cas_Cmr5"/>
    <property type="match status" value="1"/>
</dbReference>
<keyword evidence="4" id="KW-0051">Antiviral defense</keyword>
<dbReference type="InterPro" id="IPR010160">
    <property type="entry name" value="CRISPR-assoc_prot_Cmr5"/>
</dbReference>
<gene>
    <name evidence="6" type="primary">cmr5</name>
    <name evidence="6" type="ORF">HMPREF7215_1902</name>
</gene>
<keyword evidence="7" id="KW-1185">Reference proteome</keyword>
<organism evidence="6 7">
    <name type="scientific">Pyramidobacter piscolens W5455</name>
    <dbReference type="NCBI Taxonomy" id="352165"/>
    <lineage>
        <taxon>Bacteria</taxon>
        <taxon>Thermotogati</taxon>
        <taxon>Synergistota</taxon>
        <taxon>Synergistia</taxon>
        <taxon>Synergistales</taxon>
        <taxon>Dethiosulfovibrionaceae</taxon>
        <taxon>Pyramidobacter</taxon>
    </lineage>
</organism>
<dbReference type="Proteomes" id="UP000006462">
    <property type="component" value="Unassembled WGS sequence"/>
</dbReference>
<comment type="caution">
    <text evidence="6">The sequence shown here is derived from an EMBL/GenBank/DDBJ whole genome shotgun (WGS) entry which is preliminary data.</text>
</comment>
<name>A0ABM9ZXC1_9BACT</name>
<evidence type="ECO:0000256" key="4">
    <source>
        <dbReference type="ARBA" id="ARBA00023118"/>
    </source>
</evidence>
<dbReference type="GeneID" id="90987301"/>
<comment type="similarity">
    <text evidence="2">Belongs to the CRISPR system Cmr5 family.</text>
</comment>
<evidence type="ECO:0000256" key="5">
    <source>
        <dbReference type="ARBA" id="ARBA00030001"/>
    </source>
</evidence>
<proteinExistence type="inferred from homology"/>